<proteinExistence type="predicted"/>
<organism evidence="2">
    <name type="scientific">Anguilla anguilla</name>
    <name type="common">European freshwater eel</name>
    <name type="synonym">Muraena anguilla</name>
    <dbReference type="NCBI Taxonomy" id="7936"/>
    <lineage>
        <taxon>Eukaryota</taxon>
        <taxon>Metazoa</taxon>
        <taxon>Chordata</taxon>
        <taxon>Craniata</taxon>
        <taxon>Vertebrata</taxon>
        <taxon>Euteleostomi</taxon>
        <taxon>Actinopterygii</taxon>
        <taxon>Neopterygii</taxon>
        <taxon>Teleostei</taxon>
        <taxon>Anguilliformes</taxon>
        <taxon>Anguillidae</taxon>
        <taxon>Anguilla</taxon>
    </lineage>
</organism>
<sequence>MKVVMLNSLSDLHGYVDKAQLTHDFGGTLEYCHSRWINHRTVSWGSGSPTFKLFCG</sequence>
<dbReference type="SUPFAM" id="SSF52087">
    <property type="entry name" value="CRAL/TRIO domain"/>
    <property type="match status" value="1"/>
</dbReference>
<dbReference type="GO" id="GO:0005737">
    <property type="term" value="C:cytoplasm"/>
    <property type="evidence" value="ECO:0007669"/>
    <property type="project" value="TreeGrafter"/>
</dbReference>
<dbReference type="EMBL" id="GBXM01046885">
    <property type="protein sequence ID" value="JAH61692.1"/>
    <property type="molecule type" value="Transcribed_RNA"/>
</dbReference>
<dbReference type="PANTHER" id="PTHR22826:SF211">
    <property type="entry name" value="LD43457P"/>
    <property type="match status" value="1"/>
</dbReference>
<dbReference type="GO" id="GO:0005085">
    <property type="term" value="F:guanyl-nucleotide exchange factor activity"/>
    <property type="evidence" value="ECO:0007669"/>
    <property type="project" value="UniProtKB-KW"/>
</dbReference>
<name>A0A0E9U7G6_ANGAN</name>
<dbReference type="InterPro" id="IPR036865">
    <property type="entry name" value="CRAL-TRIO_dom_sf"/>
</dbReference>
<protein>
    <recommendedName>
        <fullName evidence="3">CRAL-TRIO domain-containing protein</fullName>
    </recommendedName>
</protein>
<evidence type="ECO:0000256" key="1">
    <source>
        <dbReference type="ARBA" id="ARBA00022658"/>
    </source>
</evidence>
<dbReference type="AlphaFoldDB" id="A0A0E9U7G6"/>
<evidence type="ECO:0000313" key="2">
    <source>
        <dbReference type="EMBL" id="JAH61692.1"/>
    </source>
</evidence>
<accession>A0A0E9U7G6</accession>
<dbReference type="InterPro" id="IPR051336">
    <property type="entry name" value="RhoGEF_Guanine_NuclExch_SF"/>
</dbReference>
<reference evidence="2" key="2">
    <citation type="journal article" date="2015" name="Fish Shellfish Immunol.">
        <title>Early steps in the European eel (Anguilla anguilla)-Vibrio vulnificus interaction in the gills: Role of the RtxA13 toxin.</title>
        <authorList>
            <person name="Callol A."/>
            <person name="Pajuelo D."/>
            <person name="Ebbesson L."/>
            <person name="Teles M."/>
            <person name="MacKenzie S."/>
            <person name="Amaro C."/>
        </authorList>
    </citation>
    <scope>NUCLEOTIDE SEQUENCE</scope>
</reference>
<dbReference type="PANTHER" id="PTHR22826">
    <property type="entry name" value="RHO GUANINE EXCHANGE FACTOR-RELATED"/>
    <property type="match status" value="1"/>
</dbReference>
<reference evidence="2" key="1">
    <citation type="submission" date="2014-11" db="EMBL/GenBank/DDBJ databases">
        <authorList>
            <person name="Amaro Gonzalez C."/>
        </authorList>
    </citation>
    <scope>NUCLEOTIDE SEQUENCE</scope>
</reference>
<evidence type="ECO:0008006" key="3">
    <source>
        <dbReference type="Google" id="ProtNLM"/>
    </source>
</evidence>
<keyword evidence="1" id="KW-0344">Guanine-nucleotide releasing factor</keyword>